<dbReference type="InterPro" id="IPR016036">
    <property type="entry name" value="Malonyl_transacylase_ACP-bd"/>
</dbReference>
<feature type="domain" description="Ketosynthase family 3 (KS3)" evidence="9">
    <location>
        <begin position="15"/>
        <end position="444"/>
    </location>
</feature>
<reference evidence="11 12" key="1">
    <citation type="submission" date="2015-04" db="EMBL/GenBank/DDBJ databases">
        <authorList>
            <person name="Syromyatnikov M.Y."/>
            <person name="Popov V.N."/>
        </authorList>
    </citation>
    <scope>NUCLEOTIDE SEQUENCE [LARGE SCALE GENOMIC DNA]</scope>
    <source>
        <strain evidence="11">WF-38-12</strain>
    </source>
</reference>
<dbReference type="InterPro" id="IPR036291">
    <property type="entry name" value="NAD(P)-bd_dom_sf"/>
</dbReference>
<keyword evidence="3" id="KW-0808">Transferase</keyword>
<dbReference type="Gene3D" id="3.40.366.10">
    <property type="entry name" value="Malonyl-Coenzyme A Acyl Carrier Protein, domain 2"/>
    <property type="match status" value="1"/>
</dbReference>
<evidence type="ECO:0000256" key="3">
    <source>
        <dbReference type="ARBA" id="ARBA00022679"/>
    </source>
</evidence>
<dbReference type="Pfam" id="PF14765">
    <property type="entry name" value="PS-DH"/>
    <property type="match status" value="1"/>
</dbReference>
<dbReference type="Pfam" id="PF00550">
    <property type="entry name" value="PP-binding"/>
    <property type="match status" value="1"/>
</dbReference>
<dbReference type="InterPro" id="IPR014043">
    <property type="entry name" value="Acyl_transferase_dom"/>
</dbReference>
<dbReference type="Pfam" id="PF00109">
    <property type="entry name" value="ketoacyl-synt"/>
    <property type="match status" value="1"/>
</dbReference>
<dbReference type="STRING" id="28573.A0A0U1LN43"/>
<dbReference type="InterPro" id="IPR016035">
    <property type="entry name" value="Acyl_Trfase/lysoPLipase"/>
</dbReference>
<dbReference type="PROSITE" id="PS52019">
    <property type="entry name" value="PKS_MFAS_DH"/>
    <property type="match status" value="1"/>
</dbReference>
<dbReference type="PROSITE" id="PS52004">
    <property type="entry name" value="KS3_2"/>
    <property type="match status" value="1"/>
</dbReference>
<dbReference type="Gene3D" id="3.10.129.110">
    <property type="entry name" value="Polyketide synthase dehydratase"/>
    <property type="match status" value="1"/>
</dbReference>
<dbReference type="InterPro" id="IPR009081">
    <property type="entry name" value="PP-bd_ACP"/>
</dbReference>
<dbReference type="Proteomes" id="UP000054383">
    <property type="component" value="Unassembled WGS sequence"/>
</dbReference>
<dbReference type="GO" id="GO:0006633">
    <property type="term" value="P:fatty acid biosynthetic process"/>
    <property type="evidence" value="ECO:0007669"/>
    <property type="project" value="InterPro"/>
</dbReference>
<dbReference type="SMART" id="SM00825">
    <property type="entry name" value="PKS_KS"/>
    <property type="match status" value="1"/>
</dbReference>
<keyword evidence="12" id="KW-1185">Reference proteome</keyword>
<feature type="domain" description="PKS/mFAS DH" evidence="10">
    <location>
        <begin position="940"/>
        <end position="1239"/>
    </location>
</feature>
<evidence type="ECO:0000256" key="6">
    <source>
        <dbReference type="ARBA" id="ARBA00023268"/>
    </source>
</evidence>
<dbReference type="InterPro" id="IPR006162">
    <property type="entry name" value="Ppantetheine_attach_site"/>
</dbReference>
<dbReference type="InterPro" id="IPR036736">
    <property type="entry name" value="ACP-like_sf"/>
</dbReference>
<dbReference type="SUPFAM" id="SSF55048">
    <property type="entry name" value="Probable ACP-binding domain of malonyl-CoA ACP transacylase"/>
    <property type="match status" value="1"/>
</dbReference>
<sequence length="2337" mass="253926">MSSINVSSPENSSVLEPVAIVGMACRLPGSIDSASSLWEALLEKRSVQTPRVPENRFNIDAYYHNDLSRPGSFNSLGGYFLEGDLADFDPTFFGMTPIEAMWLDPQQRKMLEVTYECFESAGLTLEAVAGSNTAVFVGSFTSDYQQMLTRETDFRHNYTATGVDVGIISNRIGNVFNLNGPSFTINTACSSSIYAIHNACHALRSRDCNAAIAGGVNLILTVDQHMNTAKLSILSPTSTCHTFDKAADGYGRAEGAGALYLKRFSDAIRDGDVIRGVIRSSAVNTNGKVPGMGLTHPSVEGQERVVRAAYERAKLDPNKTAYLECHGTGTPVGDPIEVRAVSAAMNDTRSPEAPLILGAIKASIGHSEAASGIFAVMKAALMTETALIPGVCGLKDLNPAIKEEDWNVNINVNTRAWPDGFESRRASVSSFGYGGTNGHVIVESVDSLCPWYEHGKLKSDSTSKNDDTTRPYLICMSAHSKKTLTRNIQAHQKVVEKFALEDVAYTLNVRRTSFLERGFTITMDGRENESFDANSFRFGSTNSDPGEIGFVFTGQGAQWAGMGAEALKDFPVFVETIEALDNVLQLASPTLDWTILGVLESAKESSRISEAKISQPVSTAVQIAIVDLFASWNITPKVVVGHSSGEIAAAYAAGRLSAAEAILAAFFRGRAVQAAAPVGSMLAAGIGASEIEEYIPALVTDEVAIACENSPNSVTLSGTANGIAAVKTQLDEKKIFARELMTGKAYHSAQMNAVAPLYKELFSNASPILDKVGHLWRRPVCAMVSSITGRLYMENSAPINYWCDNLRSRVLFDSAMTTLGKSEAIGDVRCLIEIGPHSALSAPIKQICSANEFGHLSYVPSLIRKSNSSISLLNTAGELFLKGFTLDLEQINSVAVGPVESKRSPRCVVGLPPYQWDYDQRFWYEPRFSHESRNSEYPRHDILGRKIFGLSGNVQAWKNILRHRDLPWLKDHSLGGSAVFPGAGHLSLAIEAYMQVLGTGLPGVTLRDVSIKIALIIPDTDDGIEIQTRLQKIKTEYSDPWYSFTVESFQNGVWTIHSEGNIGRNLPDRHLKRGFDSQLQLDKLHRRTSAQRWYESFTKVGFNYGPSFQVLNAVRSNGKDRAAAADVYVTNHCSLMTSESRYMLHPSTIDGCLQLLNISVHSGQRKEMPFGVVPLEIEEIGLFIPEGTDHESNGCAIAWTNQVNDRYFTTDIQLLGASEQLLLNIKNLHSVAYEAAVPQNISRLLSPQPYAQVSWKPDITAVSNAQVDEVFPSGLSKSQCVTKIVELINHKTPIRYLTILAPVSVNFALTIKNCLPATAEVTVGFRSHEMANVFQEGHDIPCVTAFVLPEDISELPSLLTGNQDVFIVDDLLSQSTATSFLQHMESLMSTSKHAVFCLDDKQIGSVIETSLSAGTWLPSVSVNCGSDKIILAQPHTVQNGSVRVQRNISIISVSKKTPYLLANVLQASECKVTVSVPDDVSAAGINELIIDDSEGKLLSSPSENIFNSLKETLLASGKSIIWLTRGVNQGNAIAGGMGQGFLRTIRSENAAVKISLVDIDEEVAIETVATFFLNTLARNSTKDSGSDLEFWIRPAGIVQVPRLVPNDNLNKLFIDKHESTAEASIDSDIEYKASLSEDGLVFQPTETALTKKFSTGLEEIEIQVHFSEISSENITGDFGRPRIVVGKVISVPPGPDTSLLGQDVITYTAGPFKTRIRSFEIIPVTSKDDAAKFLAILPSLCQALDAVIHTGNAGSGDHVLLRSSDLDFVYAVSRIGRVFGFQTTAILSMAQRESFISNYDLGGESFFVADNQGAIRQLLTVPSPPNVLVADSFSTLSQELWRFIPPMGRFVLFDGSIDSSPSRAPLSRGASFLTTSISTRFNNDPQALQNILKSGVQFIKNNKCAFSFTPLVFDIENFNDVRNVHSAVPLPGRRVVSIRYRESVVRLRDQKNQFKLSPTASYVLVGCLGGLGRSLTTWMLERGCRSFVFLSRSGDDKPEAAAIAKNLRDAGALVQVFRVDAADEQAVADIVTLVNEKTPIRGVVHAAMVLQDGLYERMTVENYTAATHPKIRGAMSLHKALENASLDFFVMTSSISAVLGNPGQANYSAGNSFLDALAWYRRQHSMAASSIALPMVLDVGVVAENQEIEISLNHKGMYGIDEQEMLAAFEAAMCQGPPLPGHQAAITEAQIVLGLDPEQLREAVSSKDATDVYWYNDARLSSSRACMEALGTSDPGRGHAGGGDIKTSLVGKPHAAVIEEVTQHIVNCLSSILMVPEETFDIINKPVASYGLDSMIGAELRSWLFKEFGLDIGFQALLGETLTFTALASMVAEALDL</sequence>
<organism evidence="11 12">
    <name type="scientific">Talaromyces islandicus</name>
    <name type="common">Penicillium islandicum</name>
    <dbReference type="NCBI Taxonomy" id="28573"/>
    <lineage>
        <taxon>Eukaryota</taxon>
        <taxon>Fungi</taxon>
        <taxon>Dikarya</taxon>
        <taxon>Ascomycota</taxon>
        <taxon>Pezizomycotina</taxon>
        <taxon>Eurotiomycetes</taxon>
        <taxon>Eurotiomycetidae</taxon>
        <taxon>Eurotiales</taxon>
        <taxon>Trichocomaceae</taxon>
        <taxon>Talaromyces</taxon>
        <taxon>Talaromyces sect. Islandici</taxon>
    </lineage>
</organism>
<dbReference type="InterPro" id="IPR049900">
    <property type="entry name" value="PKS_mFAS_DH"/>
</dbReference>
<evidence type="ECO:0000259" key="8">
    <source>
        <dbReference type="PROSITE" id="PS50075"/>
    </source>
</evidence>
<dbReference type="PROSITE" id="PS00606">
    <property type="entry name" value="KS3_1"/>
    <property type="match status" value="1"/>
</dbReference>
<dbReference type="Pfam" id="PF16197">
    <property type="entry name" value="KAsynt_C_assoc"/>
    <property type="match status" value="1"/>
</dbReference>
<evidence type="ECO:0000256" key="2">
    <source>
        <dbReference type="ARBA" id="ARBA00022553"/>
    </source>
</evidence>
<dbReference type="InterPro" id="IPR014030">
    <property type="entry name" value="Ketoacyl_synth_N"/>
</dbReference>
<evidence type="ECO:0000256" key="4">
    <source>
        <dbReference type="ARBA" id="ARBA00022857"/>
    </source>
</evidence>
<dbReference type="SMART" id="SM00827">
    <property type="entry name" value="PKS_AT"/>
    <property type="match status" value="1"/>
</dbReference>
<accession>A0A0U1LN43</accession>
<feature type="domain" description="Carrier" evidence="8">
    <location>
        <begin position="2256"/>
        <end position="2335"/>
    </location>
</feature>
<keyword evidence="1" id="KW-0596">Phosphopantetheine</keyword>
<dbReference type="GO" id="GO:0044550">
    <property type="term" value="P:secondary metabolite biosynthetic process"/>
    <property type="evidence" value="ECO:0007669"/>
    <property type="project" value="TreeGrafter"/>
</dbReference>
<evidence type="ECO:0000256" key="1">
    <source>
        <dbReference type="ARBA" id="ARBA00022450"/>
    </source>
</evidence>
<dbReference type="PANTHER" id="PTHR43775">
    <property type="entry name" value="FATTY ACID SYNTHASE"/>
    <property type="match status" value="1"/>
</dbReference>
<name>A0A0U1LN43_TALIS</name>
<evidence type="ECO:0000256" key="7">
    <source>
        <dbReference type="PROSITE-ProRule" id="PRU01363"/>
    </source>
</evidence>
<dbReference type="InterPro" id="IPR013968">
    <property type="entry name" value="PKS_KR"/>
</dbReference>
<dbReference type="InterPro" id="IPR049552">
    <property type="entry name" value="PKS_DH_N"/>
</dbReference>
<dbReference type="InterPro" id="IPR014031">
    <property type="entry name" value="Ketoacyl_synth_C"/>
</dbReference>
<dbReference type="InterPro" id="IPR001227">
    <property type="entry name" value="Ac_transferase_dom_sf"/>
</dbReference>
<dbReference type="SUPFAM" id="SSF53901">
    <property type="entry name" value="Thiolase-like"/>
    <property type="match status" value="1"/>
</dbReference>
<dbReference type="PANTHER" id="PTHR43775:SF50">
    <property type="entry name" value="HIGHLY REDUCING POLYKETIDE SYNTHASE SRDA"/>
    <property type="match status" value="1"/>
</dbReference>
<dbReference type="InterPro" id="IPR020807">
    <property type="entry name" value="PKS_DH"/>
</dbReference>
<dbReference type="GO" id="GO:0004315">
    <property type="term" value="F:3-oxoacyl-[acyl-carrier-protein] synthase activity"/>
    <property type="evidence" value="ECO:0007669"/>
    <property type="project" value="InterPro"/>
</dbReference>
<dbReference type="InterPro" id="IPR020841">
    <property type="entry name" value="PKS_Beta-ketoAc_synthase_dom"/>
</dbReference>
<dbReference type="InterPro" id="IPR050091">
    <property type="entry name" value="PKS_NRPS_Biosynth_Enz"/>
</dbReference>
<dbReference type="InterPro" id="IPR032821">
    <property type="entry name" value="PKS_assoc"/>
</dbReference>
<dbReference type="InterPro" id="IPR049551">
    <property type="entry name" value="PKS_DH_C"/>
</dbReference>
<gene>
    <name evidence="11" type="ORF">PISL3812_01055</name>
</gene>
<dbReference type="PROSITE" id="PS00012">
    <property type="entry name" value="PHOSPHOPANTETHEINE"/>
    <property type="match status" value="1"/>
</dbReference>
<dbReference type="SUPFAM" id="SSF52151">
    <property type="entry name" value="FabD/lysophospholipase-like"/>
    <property type="match status" value="1"/>
</dbReference>
<proteinExistence type="predicted"/>
<dbReference type="Gene3D" id="3.40.47.10">
    <property type="match status" value="1"/>
</dbReference>
<feature type="active site" description="Proton donor; for dehydratase activity" evidence="7">
    <location>
        <position position="1150"/>
    </location>
</feature>
<feature type="active site" description="Proton acceptor; for dehydratase activity" evidence="7">
    <location>
        <position position="972"/>
    </location>
</feature>
<dbReference type="InterPro" id="IPR042104">
    <property type="entry name" value="PKS_dehydratase_sf"/>
</dbReference>
<keyword evidence="2" id="KW-0597">Phosphoprotein</keyword>
<dbReference type="Gene3D" id="3.40.50.720">
    <property type="entry name" value="NAD(P)-binding Rossmann-like Domain"/>
    <property type="match status" value="1"/>
</dbReference>
<dbReference type="GO" id="GO:0004312">
    <property type="term" value="F:fatty acid synthase activity"/>
    <property type="evidence" value="ECO:0007669"/>
    <property type="project" value="TreeGrafter"/>
</dbReference>
<dbReference type="SMART" id="SM00822">
    <property type="entry name" value="PKS_KR"/>
    <property type="match status" value="1"/>
</dbReference>
<dbReference type="Pfam" id="PF00698">
    <property type="entry name" value="Acyl_transf_1"/>
    <property type="match status" value="1"/>
</dbReference>
<dbReference type="Pfam" id="PF02801">
    <property type="entry name" value="Ketoacyl-synt_C"/>
    <property type="match status" value="1"/>
</dbReference>
<evidence type="ECO:0000313" key="11">
    <source>
        <dbReference type="EMBL" id="CRG83700.1"/>
    </source>
</evidence>
<feature type="region of interest" description="N-terminal hotdog fold" evidence="7">
    <location>
        <begin position="940"/>
        <end position="1069"/>
    </location>
</feature>
<dbReference type="Gene3D" id="1.10.1200.10">
    <property type="entry name" value="ACP-like"/>
    <property type="match status" value="1"/>
</dbReference>
<dbReference type="SMART" id="SM00826">
    <property type="entry name" value="PKS_DH"/>
    <property type="match status" value="1"/>
</dbReference>
<evidence type="ECO:0000259" key="9">
    <source>
        <dbReference type="PROSITE" id="PS52004"/>
    </source>
</evidence>
<dbReference type="Pfam" id="PF21089">
    <property type="entry name" value="PKS_DH_N"/>
    <property type="match status" value="1"/>
</dbReference>
<keyword evidence="5" id="KW-0560">Oxidoreductase</keyword>
<dbReference type="InterPro" id="IPR016039">
    <property type="entry name" value="Thiolase-like"/>
</dbReference>
<dbReference type="SUPFAM" id="SSF51735">
    <property type="entry name" value="NAD(P)-binding Rossmann-fold domains"/>
    <property type="match status" value="1"/>
</dbReference>
<dbReference type="CDD" id="cd00833">
    <property type="entry name" value="PKS"/>
    <property type="match status" value="1"/>
</dbReference>
<dbReference type="PROSITE" id="PS50075">
    <property type="entry name" value="CARRIER"/>
    <property type="match status" value="1"/>
</dbReference>
<dbReference type="OMA" id="MWLDPQQ"/>
<dbReference type="InterPro" id="IPR018201">
    <property type="entry name" value="Ketoacyl_synth_AS"/>
</dbReference>
<feature type="region of interest" description="C-terminal hotdog fold" evidence="7">
    <location>
        <begin position="1085"/>
        <end position="1239"/>
    </location>
</feature>
<dbReference type="OrthoDB" id="329835at2759"/>
<dbReference type="InterPro" id="IPR057326">
    <property type="entry name" value="KR_dom"/>
</dbReference>
<keyword evidence="4" id="KW-0521">NADP</keyword>
<evidence type="ECO:0000256" key="5">
    <source>
        <dbReference type="ARBA" id="ARBA00023002"/>
    </source>
</evidence>
<dbReference type="Pfam" id="PF08659">
    <property type="entry name" value="KR"/>
    <property type="match status" value="1"/>
</dbReference>
<dbReference type="SUPFAM" id="SSF47336">
    <property type="entry name" value="ACP-like"/>
    <property type="match status" value="1"/>
</dbReference>
<keyword evidence="6" id="KW-0511">Multifunctional enzyme</keyword>
<evidence type="ECO:0000313" key="12">
    <source>
        <dbReference type="Proteomes" id="UP000054383"/>
    </source>
</evidence>
<evidence type="ECO:0000259" key="10">
    <source>
        <dbReference type="PROSITE" id="PS52019"/>
    </source>
</evidence>
<dbReference type="EMBL" id="CVMT01000001">
    <property type="protein sequence ID" value="CRG83700.1"/>
    <property type="molecule type" value="Genomic_DNA"/>
</dbReference>
<protein>
    <submittedName>
        <fullName evidence="11">Putative polyketide synthase 16</fullName>
    </submittedName>
</protein>